<protein>
    <recommendedName>
        <fullName evidence="3">SET domain-containing protein</fullName>
    </recommendedName>
</protein>
<accession>A0ABR4HCI5</accession>
<dbReference type="PANTHER" id="PTHR13271:SF135">
    <property type="entry name" value="SET DOMAIN PROTEIN (AFU_ORTHOLOGUE AFUA_4G11040)"/>
    <property type="match status" value="1"/>
</dbReference>
<reference evidence="1 2" key="1">
    <citation type="submission" date="2024-07" db="EMBL/GenBank/DDBJ databases">
        <title>Section-level genome sequencing and comparative genomics of Aspergillus sections Usti and Cavernicolus.</title>
        <authorList>
            <consortium name="Lawrence Berkeley National Laboratory"/>
            <person name="Nybo J.L."/>
            <person name="Vesth T.C."/>
            <person name="Theobald S."/>
            <person name="Frisvad J.C."/>
            <person name="Larsen T.O."/>
            <person name="Kjaerboelling I."/>
            <person name="Rothschild-Mancinelli K."/>
            <person name="Lyhne E.K."/>
            <person name="Kogle M.E."/>
            <person name="Barry K."/>
            <person name="Clum A."/>
            <person name="Na H."/>
            <person name="Ledsgaard L."/>
            <person name="Lin J."/>
            <person name="Lipzen A."/>
            <person name="Kuo A."/>
            <person name="Riley R."/>
            <person name="Mondo S."/>
            <person name="LaButti K."/>
            <person name="Haridas S."/>
            <person name="Pangalinan J."/>
            <person name="Salamov A.A."/>
            <person name="Simmons B.A."/>
            <person name="Magnuson J.K."/>
            <person name="Chen J."/>
            <person name="Drula E."/>
            <person name="Henrissat B."/>
            <person name="Wiebenga A."/>
            <person name="Lubbers R.J."/>
            <person name="Gomes A.C."/>
            <person name="Makela M.R."/>
            <person name="Stajich J."/>
            <person name="Grigoriev I.V."/>
            <person name="Mortensen U.H."/>
            <person name="De vries R.P."/>
            <person name="Baker S.E."/>
            <person name="Andersen M.R."/>
        </authorList>
    </citation>
    <scope>NUCLEOTIDE SEQUENCE [LARGE SCALE GENOMIC DNA]</scope>
    <source>
        <strain evidence="1 2">CBS 600.67</strain>
    </source>
</reference>
<dbReference type="Gene3D" id="3.90.1410.10">
    <property type="entry name" value="set domain protein methyltransferase, domain 1"/>
    <property type="match status" value="1"/>
</dbReference>
<gene>
    <name evidence="1" type="ORF">BDW59DRAFT_178327</name>
</gene>
<dbReference type="EMBL" id="JBFXLS010000151">
    <property type="protein sequence ID" value="KAL2813184.1"/>
    <property type="molecule type" value="Genomic_DNA"/>
</dbReference>
<organism evidence="1 2">
    <name type="scientific">Aspergillus cavernicola</name>
    <dbReference type="NCBI Taxonomy" id="176166"/>
    <lineage>
        <taxon>Eukaryota</taxon>
        <taxon>Fungi</taxon>
        <taxon>Dikarya</taxon>
        <taxon>Ascomycota</taxon>
        <taxon>Pezizomycotina</taxon>
        <taxon>Eurotiomycetes</taxon>
        <taxon>Eurotiomycetidae</taxon>
        <taxon>Eurotiales</taxon>
        <taxon>Aspergillaceae</taxon>
        <taxon>Aspergillus</taxon>
        <taxon>Aspergillus subgen. Nidulantes</taxon>
    </lineage>
</organism>
<comment type="caution">
    <text evidence="1">The sequence shown here is derived from an EMBL/GenBank/DDBJ whole genome shotgun (WGS) entry which is preliminary data.</text>
</comment>
<dbReference type="SUPFAM" id="SSF82199">
    <property type="entry name" value="SET domain"/>
    <property type="match status" value="1"/>
</dbReference>
<dbReference type="InterPro" id="IPR046341">
    <property type="entry name" value="SET_dom_sf"/>
</dbReference>
<proteinExistence type="predicted"/>
<dbReference type="InterPro" id="IPR050600">
    <property type="entry name" value="SETD3_SETD6_MTase"/>
</dbReference>
<evidence type="ECO:0008006" key="3">
    <source>
        <dbReference type="Google" id="ProtNLM"/>
    </source>
</evidence>
<dbReference type="Proteomes" id="UP001610335">
    <property type="component" value="Unassembled WGS sequence"/>
</dbReference>
<evidence type="ECO:0000313" key="2">
    <source>
        <dbReference type="Proteomes" id="UP001610335"/>
    </source>
</evidence>
<keyword evidence="2" id="KW-1185">Reference proteome</keyword>
<name>A0ABR4HCI5_9EURO</name>
<evidence type="ECO:0000313" key="1">
    <source>
        <dbReference type="EMBL" id="KAL2813184.1"/>
    </source>
</evidence>
<dbReference type="PANTHER" id="PTHR13271">
    <property type="entry name" value="UNCHARACTERIZED PUTATIVE METHYLTRANSFERASE"/>
    <property type="match status" value="1"/>
</dbReference>
<sequence length="718" mass="81177">MVLENDPTTAPQKLAEESSLKVYTTLLEWIKSHGGNLHENVHLSSDDQRGTHLRVKCEGVPTNTHIIKTPIATSLSYFNVIDYSVGEVQFPAHGVNFPPVFVEKVGPEEAAIFFLVGQYLREAESFWYPYFRTLPQPGSLTTLPYYQGEEDLEWLEGTSLASARQQKIALLQNKYQRSHSELRKSGSGDAEKYSWDLYLWASTIFFSRAFSAKVLSGVIPELELPEENVSVLLPFLDISNHRPLAKVEWRAGKESIDFVVLEHVGAEQEIANNYGPRNNEQLMMNYGFCLAENPCDYRTVGLRAPPGSPLQIAREQQKRLFPDSSNDAEDPYYVFSVFYPLLSPDIPMEHSIFSPALFNAVSVLAANQRELETLEVSKHEIRVSDIYENSRAAIAAISQIIIELITHIVRLRVSGPEESKQPENLKQTHAKIYRDSQIRLSETALVIAAWTLQRARLHGLQGGWDETKQLLNNHMARISPGKFPQEVQSRTQVRILERPSLLTSSGELFTLPESLALLSVEIQTPLQECLKTISTTASRRISALRGIPQEASPFRFPLFACFVIAAHTTTRHNHSLPSGQRQRASPLPPRLSQWANFLLTHYPPPPSDVAWALEDEDDEALLSEFNEVLERMRERNTDALFSNLEPFITGVQGDDDDDDDDDDDAWWLSPNWLRWAWMMTEQECVQAPEDPLALLNSDGSGSGNVMLSTETYLYIPRE</sequence>